<comment type="caution">
    <text evidence="2">The sequence shown here is derived from an EMBL/GenBank/DDBJ whole genome shotgun (WGS) entry which is preliminary data.</text>
</comment>
<keyword evidence="3" id="KW-1185">Reference proteome</keyword>
<accession>A0ABR2KP15</accession>
<dbReference type="EMBL" id="JAPFFF010000004">
    <property type="protein sequence ID" value="KAK8892576.1"/>
    <property type="molecule type" value="Genomic_DNA"/>
</dbReference>
<dbReference type="Proteomes" id="UP001470230">
    <property type="component" value="Unassembled WGS sequence"/>
</dbReference>
<protein>
    <submittedName>
        <fullName evidence="2">Uncharacterized protein</fullName>
    </submittedName>
</protein>
<name>A0ABR2KP15_9EUKA</name>
<feature type="region of interest" description="Disordered" evidence="1">
    <location>
        <begin position="10"/>
        <end position="46"/>
    </location>
</feature>
<reference evidence="2 3" key="1">
    <citation type="submission" date="2024-04" db="EMBL/GenBank/DDBJ databases">
        <title>Tritrichomonas musculus Genome.</title>
        <authorList>
            <person name="Alves-Ferreira E."/>
            <person name="Grigg M."/>
            <person name="Lorenzi H."/>
            <person name="Galac M."/>
        </authorList>
    </citation>
    <scope>NUCLEOTIDE SEQUENCE [LARGE SCALE GENOMIC DNA]</scope>
    <source>
        <strain evidence="2 3">EAF2021</strain>
    </source>
</reference>
<evidence type="ECO:0000256" key="1">
    <source>
        <dbReference type="SAM" id="MobiDB-lite"/>
    </source>
</evidence>
<sequence length="113" mass="13122">MQHGIYYAQQHNMLPAQQHTSDIQTFSMDEQEESSSNGKEKIPPLEIVGPFEGTEEEFRAFTIAVSSDMYRNAHIFCEQVGALYLHLRNGYFKVSYRRIGELFNKNKSTIRDQ</sequence>
<feature type="compositionally biased region" description="Polar residues" evidence="1">
    <location>
        <begin position="10"/>
        <end position="28"/>
    </location>
</feature>
<gene>
    <name evidence="2" type="ORF">M9Y10_029814</name>
</gene>
<evidence type="ECO:0000313" key="3">
    <source>
        <dbReference type="Proteomes" id="UP001470230"/>
    </source>
</evidence>
<proteinExistence type="predicted"/>
<organism evidence="2 3">
    <name type="scientific">Tritrichomonas musculus</name>
    <dbReference type="NCBI Taxonomy" id="1915356"/>
    <lineage>
        <taxon>Eukaryota</taxon>
        <taxon>Metamonada</taxon>
        <taxon>Parabasalia</taxon>
        <taxon>Tritrichomonadida</taxon>
        <taxon>Tritrichomonadidae</taxon>
        <taxon>Tritrichomonas</taxon>
    </lineage>
</organism>
<evidence type="ECO:0000313" key="2">
    <source>
        <dbReference type="EMBL" id="KAK8892576.1"/>
    </source>
</evidence>